<dbReference type="RefSeq" id="WP_153234825.1">
    <property type="nucleotide sequence ID" value="NZ_WINI01000005.1"/>
</dbReference>
<proteinExistence type="predicted"/>
<evidence type="ECO:0000313" key="1">
    <source>
        <dbReference type="EMBL" id="MQR01189.1"/>
    </source>
</evidence>
<comment type="caution">
    <text evidence="1">The sequence shown here is derived from an EMBL/GenBank/DDBJ whole genome shotgun (WGS) entry which is preliminary data.</text>
</comment>
<organism evidence="1 2">
    <name type="scientific">Glaciimonas soli</name>
    <dbReference type="NCBI Taxonomy" id="2590999"/>
    <lineage>
        <taxon>Bacteria</taxon>
        <taxon>Pseudomonadati</taxon>
        <taxon>Pseudomonadota</taxon>
        <taxon>Betaproteobacteria</taxon>
        <taxon>Burkholderiales</taxon>
        <taxon>Oxalobacteraceae</taxon>
        <taxon>Glaciimonas</taxon>
    </lineage>
</organism>
<dbReference type="OrthoDB" id="6624622at2"/>
<dbReference type="AlphaFoldDB" id="A0A843YMU4"/>
<gene>
    <name evidence="1" type="ORF">GEV47_10920</name>
</gene>
<name>A0A843YMU4_9BURK</name>
<reference evidence="1 2" key="1">
    <citation type="submission" date="2019-10" db="EMBL/GenBank/DDBJ databases">
        <title>Glaciimonas soli sp. nov., a psychrophilic bacterium isolated from the forest soil of a high elevation mountain in Taiwan.</title>
        <authorList>
            <person name="Wang L.-T."/>
            <person name="Shieh W.Y."/>
        </authorList>
    </citation>
    <scope>NUCLEOTIDE SEQUENCE [LARGE SCALE GENOMIC DNA]</scope>
    <source>
        <strain evidence="1 2">GS1</strain>
    </source>
</reference>
<dbReference type="Proteomes" id="UP000451565">
    <property type="component" value="Unassembled WGS sequence"/>
</dbReference>
<protein>
    <submittedName>
        <fullName evidence="1">Uncharacterized protein</fullName>
    </submittedName>
</protein>
<keyword evidence="2" id="KW-1185">Reference proteome</keyword>
<accession>A0A843YMU4</accession>
<dbReference type="EMBL" id="WINI01000005">
    <property type="protein sequence ID" value="MQR01189.1"/>
    <property type="molecule type" value="Genomic_DNA"/>
</dbReference>
<evidence type="ECO:0000313" key="2">
    <source>
        <dbReference type="Proteomes" id="UP000451565"/>
    </source>
</evidence>
<sequence length="101" mass="11633">MSCQHCNQYEHLAHSQQIKTSKGLDRVIKNIRIAMDDGTLGDVEATSPCTAKMVFDNDCASDFLDLRFRCNHCSQDFVLSWQAYEDERGEGEWKIEDREAE</sequence>